<dbReference type="PANTHER" id="PTHR31157">
    <property type="entry name" value="SCP DOMAIN-CONTAINING PROTEIN"/>
    <property type="match status" value="1"/>
</dbReference>
<protein>
    <submittedName>
        <fullName evidence="4">Uncharacterized protein YkwD</fullName>
    </submittedName>
</protein>
<dbReference type="Pfam" id="PF00188">
    <property type="entry name" value="CAP"/>
    <property type="match status" value="1"/>
</dbReference>
<comment type="caution">
    <text evidence="4">The sequence shown here is derived from an EMBL/GenBank/DDBJ whole genome shotgun (WGS) entry which is preliminary data.</text>
</comment>
<feature type="domain" description="IPT/TIG" evidence="3">
    <location>
        <begin position="67"/>
        <end position="116"/>
    </location>
</feature>
<dbReference type="Gene3D" id="3.40.33.10">
    <property type="entry name" value="CAP"/>
    <property type="match status" value="1"/>
</dbReference>
<evidence type="ECO:0000313" key="5">
    <source>
        <dbReference type="Proteomes" id="UP000226079"/>
    </source>
</evidence>
<dbReference type="SUPFAM" id="SSF81296">
    <property type="entry name" value="E set domains"/>
    <property type="match status" value="1"/>
</dbReference>
<evidence type="ECO:0000256" key="1">
    <source>
        <dbReference type="SAM" id="SignalP"/>
    </source>
</evidence>
<accession>A0A2A9CUC6</accession>
<keyword evidence="1" id="KW-0732">Signal</keyword>
<dbReference type="Gene3D" id="2.60.40.10">
    <property type="entry name" value="Immunoglobulins"/>
    <property type="match status" value="1"/>
</dbReference>
<feature type="domain" description="SCP" evidence="2">
    <location>
        <begin position="135"/>
        <end position="259"/>
    </location>
</feature>
<dbReference type="GO" id="GO:0005975">
    <property type="term" value="P:carbohydrate metabolic process"/>
    <property type="evidence" value="ECO:0007669"/>
    <property type="project" value="UniProtKB-ARBA"/>
</dbReference>
<organism evidence="4 5">
    <name type="scientific">Propionicimonas paludicola</name>
    <dbReference type="NCBI Taxonomy" id="185243"/>
    <lineage>
        <taxon>Bacteria</taxon>
        <taxon>Bacillati</taxon>
        <taxon>Actinomycetota</taxon>
        <taxon>Actinomycetes</taxon>
        <taxon>Propionibacteriales</taxon>
        <taxon>Nocardioidaceae</taxon>
        <taxon>Propionicimonas</taxon>
    </lineage>
</organism>
<dbReference type="EMBL" id="PDJC01000001">
    <property type="protein sequence ID" value="PFG18024.1"/>
    <property type="molecule type" value="Genomic_DNA"/>
</dbReference>
<proteinExistence type="predicted"/>
<sequence length="264" mass="27850">MLTLRTVCLRSLAAFATAIALMPQLPTAEAASVAPSAALKPAAAKVSTLSSKSGVEPGIVVTVSKASITGKNLATTTSVRFGSTPAKVLSATKTKVTFELPALEAGKYRVSVTTAAGTATGPMYTVRTMESEVLRLTNVARNKARKCGSTKYPSAPALRVDQTLADVAAAHSRDMAERSYFSHTSQSGKSPFDRMRAANYDYRAAGENIGAGFTTPKAVVDAWLASPGHCRILMSRSYTELGVGYATGGYYGTYWTQDFAKPKN</sequence>
<evidence type="ECO:0000259" key="3">
    <source>
        <dbReference type="Pfam" id="PF01833"/>
    </source>
</evidence>
<dbReference type="InterPro" id="IPR035940">
    <property type="entry name" value="CAP_sf"/>
</dbReference>
<keyword evidence="5" id="KW-1185">Reference proteome</keyword>
<dbReference type="InterPro" id="IPR014756">
    <property type="entry name" value="Ig_E-set"/>
</dbReference>
<dbReference type="CDD" id="cd05379">
    <property type="entry name" value="CAP_bacterial"/>
    <property type="match status" value="1"/>
</dbReference>
<dbReference type="AlphaFoldDB" id="A0A2A9CUC6"/>
<dbReference type="InterPro" id="IPR002909">
    <property type="entry name" value="IPT_dom"/>
</dbReference>
<feature type="signal peptide" evidence="1">
    <location>
        <begin position="1"/>
        <end position="30"/>
    </location>
</feature>
<evidence type="ECO:0000313" key="4">
    <source>
        <dbReference type="EMBL" id="PFG18024.1"/>
    </source>
</evidence>
<feature type="chain" id="PRO_5012789561" evidence="1">
    <location>
        <begin position="31"/>
        <end position="264"/>
    </location>
</feature>
<dbReference type="Proteomes" id="UP000226079">
    <property type="component" value="Unassembled WGS sequence"/>
</dbReference>
<dbReference type="SUPFAM" id="SSF55797">
    <property type="entry name" value="PR-1-like"/>
    <property type="match status" value="1"/>
</dbReference>
<name>A0A2A9CUC6_9ACTN</name>
<reference evidence="4 5" key="1">
    <citation type="submission" date="2017-10" db="EMBL/GenBank/DDBJ databases">
        <title>Sequencing the genomes of 1000 actinobacteria strains.</title>
        <authorList>
            <person name="Klenk H.-P."/>
        </authorList>
    </citation>
    <scope>NUCLEOTIDE SEQUENCE [LARGE SCALE GENOMIC DNA]</scope>
    <source>
        <strain evidence="4 5">DSM 15597</strain>
    </source>
</reference>
<dbReference type="InterPro" id="IPR013783">
    <property type="entry name" value="Ig-like_fold"/>
</dbReference>
<dbReference type="InterPro" id="IPR014044">
    <property type="entry name" value="CAP_dom"/>
</dbReference>
<dbReference type="Pfam" id="PF01833">
    <property type="entry name" value="TIG"/>
    <property type="match status" value="1"/>
</dbReference>
<gene>
    <name evidence="4" type="ORF">ATK74_2604</name>
</gene>
<evidence type="ECO:0000259" key="2">
    <source>
        <dbReference type="Pfam" id="PF00188"/>
    </source>
</evidence>
<dbReference type="OrthoDB" id="68195at2"/>
<dbReference type="PANTHER" id="PTHR31157:SF1">
    <property type="entry name" value="SCP DOMAIN-CONTAINING PROTEIN"/>
    <property type="match status" value="1"/>
</dbReference>